<evidence type="ECO:0000313" key="2">
    <source>
        <dbReference type="EMBL" id="BAK11789.1"/>
    </source>
</evidence>
<sequence>MTFDIRSMTTEDIPQVYAMSQALNWPHRHEDWAIGIELGEGVVIEDQGEVIGSAILWRWGDKAATIGLVIVANSHQGRGLGKQLMLALLEKVPGYNVRLHATEMGKGLYEKLGFVACGKILQYQTPSLTTLPRVAIPAGLTLRSATLDDRDALVNMDQAAHGLFRPSLVAHLITDNQTVILQDDEQRLKGFASLRRFGRGWVIGPVIAEDFPVAQALTAALMQGMKGEYLRMDTDAALPLAPWLESLGLTNVDAPVTMVRGEVWVAQGMQAFGLTTQAMA</sequence>
<name>A0A0H3KX73_PANAA</name>
<dbReference type="InterPro" id="IPR052729">
    <property type="entry name" value="Acyl/Acetyltrans_Enzymes"/>
</dbReference>
<gene>
    <name evidence="2" type="ordered locus">PAJ_1709</name>
</gene>
<dbReference type="InterPro" id="IPR000182">
    <property type="entry name" value="GNAT_dom"/>
</dbReference>
<dbReference type="AlphaFoldDB" id="A0A0H3KX73"/>
<protein>
    <submittedName>
        <fullName evidence="2">Acetyltransferase GNAT Family</fullName>
    </submittedName>
</protein>
<dbReference type="HOGENOM" id="CLU_063450_1_0_6"/>
<dbReference type="PROSITE" id="PS51186">
    <property type="entry name" value="GNAT"/>
    <property type="match status" value="1"/>
</dbReference>
<dbReference type="SUPFAM" id="SSF55729">
    <property type="entry name" value="Acyl-CoA N-acyltransferases (Nat)"/>
    <property type="match status" value="1"/>
</dbReference>
<dbReference type="PATRIC" id="fig|932677.3.peg.2002"/>
<proteinExistence type="predicted"/>
<feature type="domain" description="N-acetyltransferase" evidence="1">
    <location>
        <begin position="3"/>
        <end position="143"/>
    </location>
</feature>
<dbReference type="PANTHER" id="PTHR47237">
    <property type="entry name" value="SLL0310 PROTEIN"/>
    <property type="match status" value="1"/>
</dbReference>
<dbReference type="Pfam" id="PF18014">
    <property type="entry name" value="Acetyltransf_18"/>
    <property type="match status" value="1"/>
</dbReference>
<dbReference type="Pfam" id="PF13508">
    <property type="entry name" value="Acetyltransf_7"/>
    <property type="match status" value="1"/>
</dbReference>
<dbReference type="OrthoDB" id="510731at2"/>
<dbReference type="InterPro" id="IPR041496">
    <property type="entry name" value="YitH/HolE_GNAT"/>
</dbReference>
<dbReference type="eggNOG" id="COG0456">
    <property type="taxonomic scope" value="Bacteria"/>
</dbReference>
<dbReference type="EMBL" id="AP012032">
    <property type="protein sequence ID" value="BAK11789.1"/>
    <property type="molecule type" value="Genomic_DNA"/>
</dbReference>
<dbReference type="Proteomes" id="UP000006690">
    <property type="component" value="Chromosome"/>
</dbReference>
<reference evidence="3" key="1">
    <citation type="journal article" date="2012" name="Appl. Microbiol. Biotechnol.">
        <title>The complete genome sequence of Pantoea ananatis AJ13355, an organism with great biotechnological potential.</title>
        <authorList>
            <person name="Hara Y."/>
            <person name="Kadotani N."/>
            <person name="Izui H."/>
            <person name="Katashkina J.I."/>
            <person name="Kuvaeva T.M."/>
            <person name="Andreeva I.G."/>
            <person name="Golubeva L.I."/>
            <person name="Malko D.B."/>
            <person name="Makeev V.J."/>
            <person name="Mashko S.V."/>
            <person name="Kozlov Y.I."/>
        </authorList>
    </citation>
    <scope>NUCLEOTIDE SEQUENCE [LARGE SCALE GENOMIC DNA]</scope>
    <source>
        <strain evidence="3">AJ13355</strain>
    </source>
</reference>
<dbReference type="Gene3D" id="3.40.630.30">
    <property type="match status" value="1"/>
</dbReference>
<evidence type="ECO:0000259" key="1">
    <source>
        <dbReference type="PROSITE" id="PS51186"/>
    </source>
</evidence>
<dbReference type="KEGG" id="paj:PAJ_1709"/>
<evidence type="ECO:0000313" key="3">
    <source>
        <dbReference type="Proteomes" id="UP000006690"/>
    </source>
</evidence>
<accession>A0A0H3KX73</accession>
<dbReference type="RefSeq" id="WP_014594017.1">
    <property type="nucleotide sequence ID" value="NC_017531.2"/>
</dbReference>
<dbReference type="InterPro" id="IPR016181">
    <property type="entry name" value="Acyl_CoA_acyltransferase"/>
</dbReference>
<dbReference type="CDD" id="cd04301">
    <property type="entry name" value="NAT_SF"/>
    <property type="match status" value="1"/>
</dbReference>
<organism evidence="2 3">
    <name type="scientific">Pantoea ananatis (strain AJ13355)</name>
    <dbReference type="NCBI Taxonomy" id="932677"/>
    <lineage>
        <taxon>Bacteria</taxon>
        <taxon>Pseudomonadati</taxon>
        <taxon>Pseudomonadota</taxon>
        <taxon>Gammaproteobacteria</taxon>
        <taxon>Enterobacterales</taxon>
        <taxon>Erwiniaceae</taxon>
        <taxon>Pantoea</taxon>
    </lineage>
</organism>
<dbReference type="PANTHER" id="PTHR47237:SF2">
    <property type="entry name" value="BLL4206 PROTEIN"/>
    <property type="match status" value="1"/>
</dbReference>
<dbReference type="GO" id="GO:0016747">
    <property type="term" value="F:acyltransferase activity, transferring groups other than amino-acyl groups"/>
    <property type="evidence" value="ECO:0007669"/>
    <property type="project" value="InterPro"/>
</dbReference>
<dbReference type="Gene3D" id="3.40.630.90">
    <property type="match status" value="1"/>
</dbReference>